<dbReference type="InterPro" id="IPR014030">
    <property type="entry name" value="Ketoacyl_synth_N"/>
</dbReference>
<evidence type="ECO:0000259" key="2">
    <source>
        <dbReference type="Pfam" id="PF00109"/>
    </source>
</evidence>
<protein>
    <submittedName>
        <fullName evidence="3">Has27</fullName>
    </submittedName>
</protein>
<dbReference type="InterPro" id="IPR000794">
    <property type="entry name" value="Beta-ketoacyl_synthase"/>
</dbReference>
<feature type="domain" description="Beta-ketoacyl synthase-like N-terminal" evidence="2">
    <location>
        <begin position="12"/>
        <end position="233"/>
    </location>
</feature>
<organism evidence="3">
    <name type="scientific">Streptomyces sp. LZ35</name>
    <dbReference type="NCBI Taxonomy" id="1245024"/>
    <lineage>
        <taxon>Bacteria</taxon>
        <taxon>Bacillati</taxon>
        <taxon>Actinomycetota</taxon>
        <taxon>Actinomycetes</taxon>
        <taxon>Kitasatosporales</taxon>
        <taxon>Streptomycetaceae</taxon>
        <taxon>Streptomyces</taxon>
    </lineage>
</organism>
<reference evidence="3" key="1">
    <citation type="submission" date="2015-04" db="EMBL/GenBank/DDBJ databases">
        <title>Haoxinamides A and B, Lipothreonines Bearing Novel ortho-alkyl Cinnamoyl Moiety from Streptomyces sp.</title>
        <authorList>
            <person name="Wang H."/>
            <person name="Qian Z."/>
            <person name="Shen Y."/>
        </authorList>
    </citation>
    <scope>NUCLEOTIDE SEQUENCE</scope>
    <source>
        <strain evidence="3">LZ35</strain>
    </source>
</reference>
<dbReference type="AlphaFoldDB" id="A0A0N9E6F9"/>
<dbReference type="Pfam" id="PF00109">
    <property type="entry name" value="ketoacyl-synt"/>
    <property type="match status" value="1"/>
</dbReference>
<dbReference type="InterPro" id="IPR016039">
    <property type="entry name" value="Thiolase-like"/>
</dbReference>
<keyword evidence="1" id="KW-0808">Transferase</keyword>
<dbReference type="GO" id="GO:0006633">
    <property type="term" value="P:fatty acid biosynthetic process"/>
    <property type="evidence" value="ECO:0007669"/>
    <property type="project" value="TreeGrafter"/>
</dbReference>
<gene>
    <name evidence="3" type="primary">has27</name>
</gene>
<accession>A0A0N9E6F9</accession>
<sequence length="370" mass="38049">MTAMVAAVRGPVISGWSAVSPYGIGRHAFVEGLRSGRSTAVELDPAEWSGPGERACLVPGFVIREVLGRKGTRSMDRVTGLAVTAVDRLLREVTGAEPGPASGGDDVALVLGTNTGSAQSIMDHTRDTFLEEKPFYVDPSHFPNTVMNCASGQCAIRYGLRGPNATVAAGRASGLQALHYGRRLLTSGRAGSVLVGAVEEHSAARAWLEHHTRGEDERADAVPLGEGCAVLRLVPADAPDAAAGLAEVVLVESGVAGPDGAAPALTRCVRRALRRSGVSPAEVWAVSPSVPAGSAGVAERGVLEALFGDVEPRWVPHPEPIGDTSAAAAAFQVVAVLATAEDAPDASGKVAVITSVDRDGAVACALLRLR</sequence>
<proteinExistence type="predicted"/>
<dbReference type="SUPFAM" id="SSF53901">
    <property type="entry name" value="Thiolase-like"/>
    <property type="match status" value="2"/>
</dbReference>
<dbReference type="PANTHER" id="PTHR11712">
    <property type="entry name" value="POLYKETIDE SYNTHASE-RELATED"/>
    <property type="match status" value="1"/>
</dbReference>
<dbReference type="Gene3D" id="3.40.47.10">
    <property type="match status" value="1"/>
</dbReference>
<evidence type="ECO:0000256" key="1">
    <source>
        <dbReference type="ARBA" id="ARBA00022679"/>
    </source>
</evidence>
<dbReference type="GO" id="GO:0004315">
    <property type="term" value="F:3-oxoacyl-[acyl-carrier-protein] synthase activity"/>
    <property type="evidence" value="ECO:0007669"/>
    <property type="project" value="TreeGrafter"/>
</dbReference>
<dbReference type="PANTHER" id="PTHR11712:SF336">
    <property type="entry name" value="3-OXOACYL-[ACYL-CARRIER-PROTEIN] SYNTHASE, MITOCHONDRIAL"/>
    <property type="match status" value="1"/>
</dbReference>
<dbReference type="EMBL" id="KR063271">
    <property type="protein sequence ID" value="ALF39573.1"/>
    <property type="molecule type" value="Genomic_DNA"/>
</dbReference>
<evidence type="ECO:0000313" key="3">
    <source>
        <dbReference type="EMBL" id="ALF39573.1"/>
    </source>
</evidence>
<name>A0A0N9E6F9_9ACTN</name>